<dbReference type="VEuPathDB" id="FungiDB:FUN_025146"/>
<evidence type="ECO:0000313" key="1">
    <source>
        <dbReference type="EMBL" id="PKK64528.1"/>
    </source>
</evidence>
<comment type="caution">
    <text evidence="1">The sequence shown here is derived from an EMBL/GenBank/DDBJ whole genome shotgun (WGS) entry which is preliminary data.</text>
</comment>
<dbReference type="EMBL" id="LLXL01001420">
    <property type="protein sequence ID" value="PKK64528.1"/>
    <property type="molecule type" value="Genomic_DNA"/>
</dbReference>
<dbReference type="AlphaFoldDB" id="A0A2N1MSF4"/>
<accession>A0A2N1MSF4</accession>
<evidence type="ECO:0000313" key="2">
    <source>
        <dbReference type="Proteomes" id="UP000233469"/>
    </source>
</evidence>
<sequence length="172" mass="20165">MTLVQNINLVIQQCIPLPKSIEKGCKYMDDMDLPNLTYVKTCIMNYNNNEYYFHHWSLINCVDEERVYSEQNTGTWWENVEKSILNIKSQLHSIYMSIGNIKNWRHNEPDAKQLLGYLLILQPSDNTEKSSENFKNAARKTFHNSLKVLLEPLLSSTSINMTLNNEIIQFYP</sequence>
<gene>
    <name evidence="1" type="ORF">RhiirC2_787358</name>
</gene>
<proteinExistence type="predicted"/>
<protein>
    <submittedName>
        <fullName evidence="1">Uncharacterized protein</fullName>
    </submittedName>
</protein>
<organism evidence="1 2">
    <name type="scientific">Rhizophagus irregularis</name>
    <dbReference type="NCBI Taxonomy" id="588596"/>
    <lineage>
        <taxon>Eukaryota</taxon>
        <taxon>Fungi</taxon>
        <taxon>Fungi incertae sedis</taxon>
        <taxon>Mucoromycota</taxon>
        <taxon>Glomeromycotina</taxon>
        <taxon>Glomeromycetes</taxon>
        <taxon>Glomerales</taxon>
        <taxon>Glomeraceae</taxon>
        <taxon>Rhizophagus</taxon>
    </lineage>
</organism>
<name>A0A2N1MSF4_9GLOM</name>
<dbReference type="VEuPathDB" id="FungiDB:RhiirA1_486881"/>
<dbReference type="InterPro" id="IPR041078">
    <property type="entry name" value="Plavaka"/>
</dbReference>
<dbReference type="Pfam" id="PF18759">
    <property type="entry name" value="Plavaka"/>
    <property type="match status" value="1"/>
</dbReference>
<dbReference type="Proteomes" id="UP000233469">
    <property type="component" value="Unassembled WGS sequence"/>
</dbReference>
<reference evidence="1 2" key="1">
    <citation type="submission" date="2016-04" db="EMBL/GenBank/DDBJ databases">
        <title>Genome analyses suggest a sexual origin of heterokaryosis in a supposedly ancient asexual fungus.</title>
        <authorList>
            <person name="Ropars J."/>
            <person name="Sedzielewska K."/>
            <person name="Noel J."/>
            <person name="Charron P."/>
            <person name="Farinelli L."/>
            <person name="Marton T."/>
            <person name="Kruger M."/>
            <person name="Pelin A."/>
            <person name="Brachmann A."/>
            <person name="Corradi N."/>
        </authorList>
    </citation>
    <scope>NUCLEOTIDE SEQUENCE [LARGE SCALE GENOMIC DNA]</scope>
    <source>
        <strain evidence="1 2">C2</strain>
    </source>
</reference>
<reference evidence="1 2" key="2">
    <citation type="submission" date="2017-10" db="EMBL/GenBank/DDBJ databases">
        <title>Extensive intraspecific genome diversity in a model arbuscular mycorrhizal fungus.</title>
        <authorList>
            <person name="Chen E.C.H."/>
            <person name="Morin E."/>
            <person name="Baudet D."/>
            <person name="Noel J."/>
            <person name="Ndikumana S."/>
            <person name="Charron P."/>
            <person name="St-Onge C."/>
            <person name="Giorgi J."/>
            <person name="Grigoriev I.V."/>
            <person name="Roux C."/>
            <person name="Martin F.M."/>
            <person name="Corradi N."/>
        </authorList>
    </citation>
    <scope>NUCLEOTIDE SEQUENCE [LARGE SCALE GENOMIC DNA]</scope>
    <source>
        <strain evidence="1 2">C2</strain>
    </source>
</reference>